<dbReference type="SUPFAM" id="SSF48008">
    <property type="entry name" value="GntR ligand-binding domain-like"/>
    <property type="match status" value="1"/>
</dbReference>
<name>A0ABU1NMQ4_9BURK</name>
<keyword evidence="2" id="KW-0238">DNA-binding</keyword>
<evidence type="ECO:0000259" key="5">
    <source>
        <dbReference type="SMART" id="SM00895"/>
    </source>
</evidence>
<sequence length="261" mass="29628">MHNEQRGFVVADASAEQLQDLVRTRIAIESTALAQAFTNPAADREENLVLAFHRLSRAPRSLHEDRYEENPQRERLHRAFHFTLLQGCGSTLLLGSCEQRYDLAYRYRQLAARSAHKQRHEFNEHRAMFDAVMARRLEEAQRLIAAHYERTAKLFSARALRSCLFAMWADHEDLAARAVCSTPSGLGRQRCGAIWAVSLTSMPLRMQTRSAITMTMSICQKNTITPCTGLQHEESHCDPGNSQNDEGDEIDEGVSPSRLFK</sequence>
<dbReference type="EMBL" id="JAVDRF010000021">
    <property type="protein sequence ID" value="MDR6539676.1"/>
    <property type="molecule type" value="Genomic_DNA"/>
</dbReference>
<keyword evidence="1" id="KW-0805">Transcription regulation</keyword>
<dbReference type="Gene3D" id="1.20.120.530">
    <property type="entry name" value="GntR ligand-binding domain-like"/>
    <property type="match status" value="1"/>
</dbReference>
<dbReference type="SMART" id="SM00895">
    <property type="entry name" value="FCD"/>
    <property type="match status" value="1"/>
</dbReference>
<dbReference type="InterPro" id="IPR011711">
    <property type="entry name" value="GntR_C"/>
</dbReference>
<proteinExistence type="predicted"/>
<dbReference type="InterPro" id="IPR008920">
    <property type="entry name" value="TF_FadR/GntR_C"/>
</dbReference>
<feature type="domain" description="GntR C-terminal" evidence="5">
    <location>
        <begin position="20"/>
        <end position="150"/>
    </location>
</feature>
<evidence type="ECO:0000313" key="7">
    <source>
        <dbReference type="Proteomes" id="UP001184230"/>
    </source>
</evidence>
<evidence type="ECO:0000256" key="4">
    <source>
        <dbReference type="SAM" id="MobiDB-lite"/>
    </source>
</evidence>
<keyword evidence="7" id="KW-1185">Reference proteome</keyword>
<keyword evidence="3" id="KW-0804">Transcription</keyword>
<organism evidence="6 7">
    <name type="scientific">Variovorax soli</name>
    <dbReference type="NCBI Taxonomy" id="376815"/>
    <lineage>
        <taxon>Bacteria</taxon>
        <taxon>Pseudomonadati</taxon>
        <taxon>Pseudomonadota</taxon>
        <taxon>Betaproteobacteria</taxon>
        <taxon>Burkholderiales</taxon>
        <taxon>Comamonadaceae</taxon>
        <taxon>Variovorax</taxon>
    </lineage>
</organism>
<reference evidence="6 7" key="1">
    <citation type="submission" date="2023-07" db="EMBL/GenBank/DDBJ databases">
        <title>Sorghum-associated microbial communities from plants grown in Nebraska, USA.</title>
        <authorList>
            <person name="Schachtman D."/>
        </authorList>
    </citation>
    <scope>NUCLEOTIDE SEQUENCE [LARGE SCALE GENOMIC DNA]</scope>
    <source>
        <strain evidence="6 7">DS1781</strain>
    </source>
</reference>
<evidence type="ECO:0000256" key="3">
    <source>
        <dbReference type="ARBA" id="ARBA00023163"/>
    </source>
</evidence>
<dbReference type="PANTHER" id="PTHR43537">
    <property type="entry name" value="TRANSCRIPTIONAL REGULATOR, GNTR FAMILY"/>
    <property type="match status" value="1"/>
</dbReference>
<evidence type="ECO:0000313" key="6">
    <source>
        <dbReference type="EMBL" id="MDR6539676.1"/>
    </source>
</evidence>
<dbReference type="PANTHER" id="PTHR43537:SF20">
    <property type="entry name" value="HTH-TYPE TRANSCRIPTIONAL REPRESSOR GLAR"/>
    <property type="match status" value="1"/>
</dbReference>
<accession>A0ABU1NMQ4</accession>
<evidence type="ECO:0000256" key="1">
    <source>
        <dbReference type="ARBA" id="ARBA00023015"/>
    </source>
</evidence>
<feature type="region of interest" description="Disordered" evidence="4">
    <location>
        <begin position="230"/>
        <end position="261"/>
    </location>
</feature>
<dbReference type="Pfam" id="PF07729">
    <property type="entry name" value="FCD"/>
    <property type="match status" value="1"/>
</dbReference>
<protein>
    <recommendedName>
        <fullName evidence="5">GntR C-terminal domain-containing protein</fullName>
    </recommendedName>
</protein>
<gene>
    <name evidence="6" type="ORF">J2739_005478</name>
</gene>
<dbReference type="RefSeq" id="WP_309907575.1">
    <property type="nucleotide sequence ID" value="NZ_JAVDRF010000021.1"/>
</dbReference>
<evidence type="ECO:0000256" key="2">
    <source>
        <dbReference type="ARBA" id="ARBA00023125"/>
    </source>
</evidence>
<dbReference type="Proteomes" id="UP001184230">
    <property type="component" value="Unassembled WGS sequence"/>
</dbReference>
<comment type="caution">
    <text evidence="6">The sequence shown here is derived from an EMBL/GenBank/DDBJ whole genome shotgun (WGS) entry which is preliminary data.</text>
</comment>